<dbReference type="Proteomes" id="UP000226429">
    <property type="component" value="Unassembled WGS sequence"/>
</dbReference>
<evidence type="ECO:0000313" key="1">
    <source>
        <dbReference type="EMBL" id="RDH39855.1"/>
    </source>
</evidence>
<reference evidence="1 2" key="1">
    <citation type="journal article" date="2017" name="Int. J. Syst. Evol. Microbiol.">
        <title>Aquarickettsiella crustaci n. gen. n. sp. (Gammaproteobacteria: Legionellales: Coxiellaceae); a bacterial pathogen of the freshwater crustacean: Gammarus fossarum (Malacostraca: Amphipoda).</title>
        <authorList>
            <person name="Bojko J."/>
            <person name="Dunn A.M."/>
            <person name="Stebbing P.D."/>
            <person name="Van Aerle R."/>
            <person name="Bacela-Spychalska K."/>
            <person name="Bean T.P."/>
            <person name="Stentiford G.D."/>
        </authorList>
    </citation>
    <scope>NUCLEOTIDE SEQUENCE [LARGE SCALE GENOMIC DNA]</scope>
    <source>
        <strain evidence="1">RA15029</strain>
    </source>
</reference>
<dbReference type="AlphaFoldDB" id="A0A370CFV4"/>
<reference evidence="1 2" key="2">
    <citation type="journal article" date="2018" name="J. Invertebr. Pathol.">
        <title>'Candidatus Aquirickettsiella gammari' (Gammaproteobacteria: Legionellales: Coxiellaceae): A bacterial pathogen of the freshwater crustacean Gammarus fossarum (Malacostraca: Amphipoda).</title>
        <authorList>
            <person name="Bojko J."/>
            <person name="Dunn A.M."/>
            <person name="Stebbing P.D."/>
            <person name="van Aerle R."/>
            <person name="Bacela-Spychalska K."/>
            <person name="Bean T.P."/>
            <person name="Urrutia A."/>
            <person name="Stentiford G.D."/>
        </authorList>
    </citation>
    <scope>NUCLEOTIDE SEQUENCE [LARGE SCALE GENOMIC DNA]</scope>
    <source>
        <strain evidence="1">RA15029</strain>
    </source>
</reference>
<gene>
    <name evidence="1" type="ORF">CFE62_006845</name>
</gene>
<dbReference type="EMBL" id="NMOS02000032">
    <property type="protein sequence ID" value="RDH39855.1"/>
    <property type="molecule type" value="Genomic_DNA"/>
</dbReference>
<protein>
    <recommendedName>
        <fullName evidence="3">DUF1640 domain-containing protein</fullName>
    </recommendedName>
</protein>
<keyword evidence="2" id="KW-1185">Reference proteome</keyword>
<comment type="caution">
    <text evidence="1">The sequence shown here is derived from an EMBL/GenBank/DDBJ whole genome shotgun (WGS) entry which is preliminary data.</text>
</comment>
<dbReference type="Gene3D" id="1.20.5.340">
    <property type="match status" value="1"/>
</dbReference>
<organism evidence="1 2">
    <name type="scientific">Candidatus Aquirickettsiella gammari</name>
    <dbReference type="NCBI Taxonomy" id="2016198"/>
    <lineage>
        <taxon>Bacteria</taxon>
        <taxon>Pseudomonadati</taxon>
        <taxon>Pseudomonadota</taxon>
        <taxon>Gammaproteobacteria</taxon>
        <taxon>Legionellales</taxon>
        <taxon>Coxiellaceae</taxon>
        <taxon>Candidatus Aquirickettsiella</taxon>
    </lineage>
</organism>
<evidence type="ECO:0000313" key="2">
    <source>
        <dbReference type="Proteomes" id="UP000226429"/>
    </source>
</evidence>
<evidence type="ECO:0008006" key="3">
    <source>
        <dbReference type="Google" id="ProtNLM"/>
    </source>
</evidence>
<sequence length="93" mass="10356">MTSAIMKFDTLAWAKKLEKAGIPSEQAEAQVEMFSEIIENNVCTKQDLAEVRKDIIIEIERIKGSINAQIAKWVLGVSAIQATVLVTLIRSMH</sequence>
<name>A0A370CFV4_9COXI</name>
<accession>A0A370CFV4</accession>
<proteinExistence type="predicted"/>